<gene>
    <name evidence="1" type="ORF">PGT21_011014</name>
    <name evidence="2" type="ORF">PGT21_012031</name>
</gene>
<organism evidence="2 3">
    <name type="scientific">Puccinia graminis f. sp. tritici</name>
    <dbReference type="NCBI Taxonomy" id="56615"/>
    <lineage>
        <taxon>Eukaryota</taxon>
        <taxon>Fungi</taxon>
        <taxon>Dikarya</taxon>
        <taxon>Basidiomycota</taxon>
        <taxon>Pucciniomycotina</taxon>
        <taxon>Pucciniomycetes</taxon>
        <taxon>Pucciniales</taxon>
        <taxon>Pucciniaceae</taxon>
        <taxon>Puccinia</taxon>
    </lineage>
</organism>
<sequence length="100" mass="11165">MIVKLTVVRLARSSLLTGGPPIIPYEPLLNGLLLRFESNSTYFRERAPAPLIGEIRNGVLKQEASQAPDIIAKLLIPKIHILQNPAPPFSSTFYSERNRE</sequence>
<accession>A0A5B0MIR9</accession>
<keyword evidence="3" id="KW-1185">Reference proteome</keyword>
<protein>
    <submittedName>
        <fullName evidence="2">Uncharacterized protein</fullName>
    </submittedName>
</protein>
<dbReference type="Proteomes" id="UP000324748">
    <property type="component" value="Unassembled WGS sequence"/>
</dbReference>
<proteinExistence type="predicted"/>
<evidence type="ECO:0000313" key="3">
    <source>
        <dbReference type="Proteomes" id="UP000324748"/>
    </source>
</evidence>
<dbReference type="EMBL" id="VSWC01000145">
    <property type="protein sequence ID" value="KAA1076571.1"/>
    <property type="molecule type" value="Genomic_DNA"/>
</dbReference>
<name>A0A5B0MIR9_PUCGR</name>
<dbReference type="EMBL" id="VSWC01000158">
    <property type="protein sequence ID" value="KAA1073404.1"/>
    <property type="molecule type" value="Genomic_DNA"/>
</dbReference>
<evidence type="ECO:0000313" key="1">
    <source>
        <dbReference type="EMBL" id="KAA1073404.1"/>
    </source>
</evidence>
<evidence type="ECO:0000313" key="2">
    <source>
        <dbReference type="EMBL" id="KAA1076571.1"/>
    </source>
</evidence>
<reference evidence="2 3" key="1">
    <citation type="submission" date="2019-05" db="EMBL/GenBank/DDBJ databases">
        <title>Emergence of the Ug99 lineage of the wheat stem rust pathogen through somatic hybridization.</title>
        <authorList>
            <person name="Li F."/>
            <person name="Upadhyaya N.M."/>
            <person name="Sperschneider J."/>
            <person name="Matny O."/>
            <person name="Nguyen-Phuc H."/>
            <person name="Mago R."/>
            <person name="Raley C."/>
            <person name="Miller M.E."/>
            <person name="Silverstein K.A.T."/>
            <person name="Henningsen E."/>
            <person name="Hirsch C.D."/>
            <person name="Visser B."/>
            <person name="Pretorius Z.A."/>
            <person name="Steffenson B.J."/>
            <person name="Schwessinger B."/>
            <person name="Dodds P.N."/>
            <person name="Figueroa M."/>
        </authorList>
    </citation>
    <scope>NUCLEOTIDE SEQUENCE [LARGE SCALE GENOMIC DNA]</scope>
    <source>
        <strain evidence="2">21-0</strain>
    </source>
</reference>
<comment type="caution">
    <text evidence="2">The sequence shown here is derived from an EMBL/GenBank/DDBJ whole genome shotgun (WGS) entry which is preliminary data.</text>
</comment>
<dbReference type="AlphaFoldDB" id="A0A5B0MIR9"/>